<dbReference type="EMBL" id="PVNS01000001">
    <property type="protein sequence ID" value="PRO67057.1"/>
    <property type="molecule type" value="Genomic_DNA"/>
</dbReference>
<gene>
    <name evidence="4" type="ORF">C6I21_00375</name>
</gene>
<feature type="compositionally biased region" description="Acidic residues" evidence="1">
    <location>
        <begin position="289"/>
        <end position="317"/>
    </location>
</feature>
<dbReference type="Proteomes" id="UP000243650">
    <property type="component" value="Unassembled WGS sequence"/>
</dbReference>
<protein>
    <recommendedName>
        <fullName evidence="3">Glycoside-hydrolase family GH114 TIM-barrel domain-containing protein</fullName>
    </recommendedName>
</protein>
<dbReference type="PANTHER" id="PTHR35882:SF2">
    <property type="entry name" value="PELA"/>
    <property type="match status" value="1"/>
</dbReference>
<dbReference type="Pfam" id="PF03537">
    <property type="entry name" value="Glyco_hydro_114"/>
    <property type="match status" value="2"/>
</dbReference>
<sequence>MRNWWSLVILLAAAFSFLLPGSAGAEEWKVSDMNNYQIFFNNPNDEIIEDMKNFDLVIIEPQHYTPEQIAEIQSGGTRVLGYINVMEADNWNTEVMSQMQDDDFFYRDGGRIYYPQWDSYLTDITSERVHSILLEQIERHVQNKQIDGIFLDTVGNIDNEHSGSDLSEQRAGLEQFLQKVRAQVGEDMQLVQNWGFDTLAETSVPYVDGITWENFEVSTISQDSWAQSQIERLQQLQQDEGIAVLTVSFEEEASYEYAAELGFIHEHDPDYYNVWTYADTKYLPQGSPEAEENDASEETAPEEDSSTSEDANEETDSGSEASGEEQPSSSEEQAEETAVDRTGQQQLFDGEASYRMYFYGPNETMMEEAGNYDALFIEPTLFTKEQIEQIQAQGTLVFGQITATQVSSWQSGLADAIDADDVVKKLDSETSLMDLTSSSYQTVLQNHIDTQVHDKGLDGVFFSTAADLEWTYDQQDQQAQQKAFASIAKSMKEQNLFVVQSDAFETLKTHTSSIVDGVIWTPFNYSSVNSGWAASLAEDLQELQQKQNLDVLTFSSEEEQATHDYARSLGFQHAHDTGGFVRW</sequence>
<dbReference type="PANTHER" id="PTHR35882">
    <property type="entry name" value="PELA"/>
    <property type="match status" value="1"/>
</dbReference>
<dbReference type="SUPFAM" id="SSF51445">
    <property type="entry name" value="(Trans)glycosidases"/>
    <property type="match status" value="2"/>
</dbReference>
<comment type="caution">
    <text evidence="4">The sequence shown here is derived from an EMBL/GenBank/DDBJ whole genome shotgun (WGS) entry which is preliminary data.</text>
</comment>
<proteinExistence type="predicted"/>
<dbReference type="InterPro" id="IPR004352">
    <property type="entry name" value="GH114_TIM-barrel"/>
</dbReference>
<evidence type="ECO:0000259" key="3">
    <source>
        <dbReference type="Pfam" id="PF03537"/>
    </source>
</evidence>
<dbReference type="AlphaFoldDB" id="A0A2P6ML91"/>
<keyword evidence="5" id="KW-1185">Reference proteome</keyword>
<evidence type="ECO:0000256" key="2">
    <source>
        <dbReference type="SAM" id="SignalP"/>
    </source>
</evidence>
<accession>A0A2P6ML91</accession>
<reference evidence="4 5" key="1">
    <citation type="submission" date="2018-03" db="EMBL/GenBank/DDBJ databases">
        <title>Bacillus urumqiensis sp. nov., a moderately haloalkaliphilic bacterium isolated from a salt lake.</title>
        <authorList>
            <person name="Zhao B."/>
            <person name="Liao Z."/>
        </authorList>
    </citation>
    <scope>NUCLEOTIDE SEQUENCE [LARGE SCALE GENOMIC DNA]</scope>
    <source>
        <strain evidence="4 5">BZ-SZ-XJ18</strain>
    </source>
</reference>
<name>A0A2P6ML91_ALKUR</name>
<dbReference type="InterPro" id="IPR013785">
    <property type="entry name" value="Aldolase_TIM"/>
</dbReference>
<dbReference type="RefSeq" id="WP_105957443.1">
    <property type="nucleotide sequence ID" value="NZ_PVNS01000001.1"/>
</dbReference>
<keyword evidence="2" id="KW-0732">Signal</keyword>
<evidence type="ECO:0000313" key="4">
    <source>
        <dbReference type="EMBL" id="PRO67057.1"/>
    </source>
</evidence>
<dbReference type="Gene3D" id="3.20.20.70">
    <property type="entry name" value="Aldolase class I"/>
    <property type="match status" value="2"/>
</dbReference>
<dbReference type="OrthoDB" id="2380315at2"/>
<evidence type="ECO:0000256" key="1">
    <source>
        <dbReference type="SAM" id="MobiDB-lite"/>
    </source>
</evidence>
<feature type="signal peptide" evidence="2">
    <location>
        <begin position="1"/>
        <end position="25"/>
    </location>
</feature>
<feature type="domain" description="Glycoside-hydrolase family GH114 TIM-barrel" evidence="3">
    <location>
        <begin position="364"/>
        <end position="519"/>
    </location>
</feature>
<dbReference type="InterPro" id="IPR017853">
    <property type="entry name" value="GH"/>
</dbReference>
<feature type="domain" description="Glycoside-hydrolase family GH114 TIM-barrel" evidence="3">
    <location>
        <begin position="48"/>
        <end position="250"/>
    </location>
</feature>
<feature type="chain" id="PRO_5015111751" description="Glycoside-hydrolase family GH114 TIM-barrel domain-containing protein" evidence="2">
    <location>
        <begin position="26"/>
        <end position="583"/>
    </location>
</feature>
<evidence type="ECO:0000313" key="5">
    <source>
        <dbReference type="Proteomes" id="UP000243650"/>
    </source>
</evidence>
<organism evidence="4 5">
    <name type="scientific">Alkalicoccus urumqiensis</name>
    <name type="common">Bacillus urumqiensis</name>
    <dbReference type="NCBI Taxonomy" id="1548213"/>
    <lineage>
        <taxon>Bacteria</taxon>
        <taxon>Bacillati</taxon>
        <taxon>Bacillota</taxon>
        <taxon>Bacilli</taxon>
        <taxon>Bacillales</taxon>
        <taxon>Bacillaceae</taxon>
        <taxon>Alkalicoccus</taxon>
    </lineage>
</organism>
<feature type="region of interest" description="Disordered" evidence="1">
    <location>
        <begin position="283"/>
        <end position="346"/>
    </location>
</feature>
<feature type="compositionally biased region" description="Low complexity" evidence="1">
    <location>
        <begin position="318"/>
        <end position="331"/>
    </location>
</feature>